<dbReference type="PANTHER" id="PTHR38468">
    <property type="entry name" value="SLL0939 PROTEIN"/>
    <property type="match status" value="1"/>
</dbReference>
<organism evidence="3 4">
    <name type="scientific">Vreelandella rituensis</name>
    <dbReference type="NCBI Taxonomy" id="2282306"/>
    <lineage>
        <taxon>Bacteria</taxon>
        <taxon>Pseudomonadati</taxon>
        <taxon>Pseudomonadota</taxon>
        <taxon>Gammaproteobacteria</taxon>
        <taxon>Oceanospirillales</taxon>
        <taxon>Halomonadaceae</taxon>
        <taxon>Vreelandella</taxon>
    </lineage>
</organism>
<dbReference type="InterPro" id="IPR012427">
    <property type="entry name" value="DUF1622"/>
</dbReference>
<feature type="compositionally biased region" description="Polar residues" evidence="1">
    <location>
        <begin position="148"/>
        <end position="158"/>
    </location>
</feature>
<evidence type="ECO:0000256" key="1">
    <source>
        <dbReference type="SAM" id="MobiDB-lite"/>
    </source>
</evidence>
<dbReference type="PANTHER" id="PTHR38468:SF1">
    <property type="entry name" value="SLL0939 PROTEIN"/>
    <property type="match status" value="1"/>
</dbReference>
<keyword evidence="4" id="KW-1185">Reference proteome</keyword>
<evidence type="ECO:0000313" key="4">
    <source>
        <dbReference type="Proteomes" id="UP000253204"/>
    </source>
</evidence>
<accession>A0A368U9G6</accession>
<name>A0A368U9G6_9GAMM</name>
<dbReference type="Proteomes" id="UP000253204">
    <property type="component" value="Unassembled WGS sequence"/>
</dbReference>
<dbReference type="EMBL" id="QPIJ01000009">
    <property type="protein sequence ID" value="RCV92752.1"/>
    <property type="molecule type" value="Genomic_DNA"/>
</dbReference>
<dbReference type="AlphaFoldDB" id="A0A368U9G6"/>
<sequence length="158" mass="17334">MLNTANIAMLWNERFRSLKGEACMEQFITIIDFVALGVEAAGVVVIVAGFIFATYRFLRNPKVEGSTHQAYLGYRHAVGRSLLIGLDFLIAGDLIKTVIIANTGSQVATLAAVVLVRAFLAFTLHIEIEGQLPWHASKTKPAPYDGNKPSSIHQNHQE</sequence>
<evidence type="ECO:0000313" key="3">
    <source>
        <dbReference type="EMBL" id="RCV92752.1"/>
    </source>
</evidence>
<feature type="region of interest" description="Disordered" evidence="1">
    <location>
        <begin position="139"/>
        <end position="158"/>
    </location>
</feature>
<dbReference type="Pfam" id="PF07784">
    <property type="entry name" value="DUF1622"/>
    <property type="match status" value="1"/>
</dbReference>
<reference evidence="3 4" key="1">
    <citation type="submission" date="2018-07" db="EMBL/GenBank/DDBJ databases">
        <title>Halomonas rutogse sp. nov., isolated from Lake TangqianCo on Tibetan Plateau.</title>
        <authorList>
            <person name="Lu H."/>
            <person name="Xing P."/>
            <person name="Wu Q."/>
        </authorList>
    </citation>
    <scope>NUCLEOTIDE SEQUENCE [LARGE SCALE GENOMIC DNA]</scope>
    <source>
        <strain evidence="3 4">TQ8S</strain>
    </source>
</reference>
<keyword evidence="2" id="KW-1133">Transmembrane helix</keyword>
<comment type="caution">
    <text evidence="3">The sequence shown here is derived from an EMBL/GenBank/DDBJ whole genome shotgun (WGS) entry which is preliminary data.</text>
</comment>
<dbReference type="OrthoDB" id="9812897at2"/>
<keyword evidence="2" id="KW-0812">Transmembrane</keyword>
<evidence type="ECO:0000256" key="2">
    <source>
        <dbReference type="SAM" id="Phobius"/>
    </source>
</evidence>
<protein>
    <submittedName>
        <fullName evidence="3">DUF1622 domain-containing protein</fullName>
    </submittedName>
</protein>
<feature type="transmembrane region" description="Helical" evidence="2">
    <location>
        <begin position="27"/>
        <end position="52"/>
    </location>
</feature>
<proteinExistence type="predicted"/>
<keyword evidence="2" id="KW-0472">Membrane</keyword>
<gene>
    <name evidence="3" type="ORF">DU506_06030</name>
</gene>